<dbReference type="AlphaFoldDB" id="A0A0C2I713"/>
<sequence>MRHEIPRRPLAECSKRFVVESRALLPRKKWAGLCQKSPKRVGSSCQNARFLSFDRRFTCAEPF</sequence>
<organism evidence="1 2">
    <name type="scientific">Pseudomonas batumici</name>
    <dbReference type="NCBI Taxonomy" id="226910"/>
    <lineage>
        <taxon>Bacteria</taxon>
        <taxon>Pseudomonadati</taxon>
        <taxon>Pseudomonadota</taxon>
        <taxon>Gammaproteobacteria</taxon>
        <taxon>Pseudomonadales</taxon>
        <taxon>Pseudomonadaceae</taxon>
        <taxon>Pseudomonas</taxon>
    </lineage>
</organism>
<proteinExistence type="predicted"/>
<gene>
    <name evidence="1" type="ORF">UCMB321_5230</name>
</gene>
<dbReference type="Proteomes" id="UP000031535">
    <property type="component" value="Unassembled WGS sequence"/>
</dbReference>
<protein>
    <submittedName>
        <fullName evidence="1">Uncharacterized protein</fullName>
    </submittedName>
</protein>
<reference evidence="1 2" key="1">
    <citation type="submission" date="2015-01" db="EMBL/GenBank/DDBJ databases">
        <title>Complete genome of Pseudomonas batumici UCM B-321 producer of the batumin antibiotic with strong antistaphilococcal and potential anticancer activity.</title>
        <authorList>
            <person name="Klochko V.V."/>
            <person name="Zelena L.B."/>
            <person name="Elena K.A."/>
            <person name="Reva O.N."/>
        </authorList>
    </citation>
    <scope>NUCLEOTIDE SEQUENCE [LARGE SCALE GENOMIC DNA]</scope>
    <source>
        <strain evidence="1 2">UCM B-321</strain>
    </source>
</reference>
<dbReference type="PATRIC" id="fig|226910.6.peg.5219"/>
<evidence type="ECO:0000313" key="2">
    <source>
        <dbReference type="Proteomes" id="UP000031535"/>
    </source>
</evidence>
<accession>A0A0C2I713</accession>
<keyword evidence="2" id="KW-1185">Reference proteome</keyword>
<name>A0A0C2I713_9PSED</name>
<comment type="caution">
    <text evidence="1">The sequence shown here is derived from an EMBL/GenBank/DDBJ whole genome shotgun (WGS) entry which is preliminary data.</text>
</comment>
<evidence type="ECO:0000313" key="1">
    <source>
        <dbReference type="EMBL" id="KIH80932.1"/>
    </source>
</evidence>
<dbReference type="EMBL" id="JXDG01000068">
    <property type="protein sequence ID" value="KIH80932.1"/>
    <property type="molecule type" value="Genomic_DNA"/>
</dbReference>